<dbReference type="Proteomes" id="UP000824120">
    <property type="component" value="Chromosome 2"/>
</dbReference>
<evidence type="ECO:0000313" key="1">
    <source>
        <dbReference type="EMBL" id="KAG5625559.1"/>
    </source>
</evidence>
<comment type="caution">
    <text evidence="1">The sequence shown here is derived from an EMBL/GenBank/DDBJ whole genome shotgun (WGS) entry which is preliminary data.</text>
</comment>
<protein>
    <submittedName>
        <fullName evidence="1">Uncharacterized protein</fullName>
    </submittedName>
</protein>
<proteinExistence type="predicted"/>
<dbReference type="AlphaFoldDB" id="A0A9J6ANC6"/>
<keyword evidence="2" id="KW-1185">Reference proteome</keyword>
<gene>
    <name evidence="1" type="ORF">H5410_010777</name>
</gene>
<name>A0A9J6ANC6_SOLCO</name>
<reference evidence="1 2" key="1">
    <citation type="submission" date="2020-09" db="EMBL/GenBank/DDBJ databases">
        <title>De no assembly of potato wild relative species, Solanum commersonii.</title>
        <authorList>
            <person name="Cho K."/>
        </authorList>
    </citation>
    <scope>NUCLEOTIDE SEQUENCE [LARGE SCALE GENOMIC DNA]</scope>
    <source>
        <strain evidence="1">LZ3.2</strain>
        <tissue evidence="1">Leaf</tissue>
    </source>
</reference>
<dbReference type="EMBL" id="JACXVP010000002">
    <property type="protein sequence ID" value="KAG5625559.1"/>
    <property type="molecule type" value="Genomic_DNA"/>
</dbReference>
<accession>A0A9J6ANC6</accession>
<sequence length="75" mass="9032">MGRGWNDGTTLRKLDLRSHRKGEWNYANQILGVTEKTHDAMQLKYKKIVRKNPRRHIWVIATRQQQKLFDFLPRS</sequence>
<evidence type="ECO:0000313" key="2">
    <source>
        <dbReference type="Proteomes" id="UP000824120"/>
    </source>
</evidence>
<organism evidence="1 2">
    <name type="scientific">Solanum commersonii</name>
    <name type="common">Commerson's wild potato</name>
    <name type="synonym">Commerson's nightshade</name>
    <dbReference type="NCBI Taxonomy" id="4109"/>
    <lineage>
        <taxon>Eukaryota</taxon>
        <taxon>Viridiplantae</taxon>
        <taxon>Streptophyta</taxon>
        <taxon>Embryophyta</taxon>
        <taxon>Tracheophyta</taxon>
        <taxon>Spermatophyta</taxon>
        <taxon>Magnoliopsida</taxon>
        <taxon>eudicotyledons</taxon>
        <taxon>Gunneridae</taxon>
        <taxon>Pentapetalae</taxon>
        <taxon>asterids</taxon>
        <taxon>lamiids</taxon>
        <taxon>Solanales</taxon>
        <taxon>Solanaceae</taxon>
        <taxon>Solanoideae</taxon>
        <taxon>Solaneae</taxon>
        <taxon>Solanum</taxon>
    </lineage>
</organism>